<evidence type="ECO:0000256" key="2">
    <source>
        <dbReference type="SAM" id="Phobius"/>
    </source>
</evidence>
<keyword evidence="2" id="KW-0812">Transmembrane</keyword>
<feature type="transmembrane region" description="Helical" evidence="2">
    <location>
        <begin position="21"/>
        <end position="39"/>
    </location>
</feature>
<keyword evidence="2" id="KW-1133">Transmembrane helix</keyword>
<feature type="region of interest" description="Disordered" evidence="1">
    <location>
        <begin position="91"/>
        <end position="115"/>
    </location>
</feature>
<keyword evidence="4" id="KW-1185">Reference proteome</keyword>
<dbReference type="EMBL" id="VIEB01000546">
    <property type="protein sequence ID" value="TQD87180.1"/>
    <property type="molecule type" value="Genomic_DNA"/>
</dbReference>
<dbReference type="PROSITE" id="PS51257">
    <property type="entry name" value="PROKAR_LIPOPROTEIN"/>
    <property type="match status" value="1"/>
</dbReference>
<sequence>MEEQERKEVLVMNKKTVMMQLFWGLAMVVLLVGCLWFLVLHTVQGIIRSFARLQLQRAAAEHISKNLVQDALKYKMRGGLASVHKIANQGPDSFTNKRKEWEGKEVQKRGIGLGS</sequence>
<evidence type="ECO:0000256" key="1">
    <source>
        <dbReference type="SAM" id="MobiDB-lite"/>
    </source>
</evidence>
<dbReference type="Proteomes" id="UP000315295">
    <property type="component" value="Unassembled WGS sequence"/>
</dbReference>
<accession>A0A540LL45</accession>
<dbReference type="AlphaFoldDB" id="A0A540LL45"/>
<organism evidence="3 4">
    <name type="scientific">Malus baccata</name>
    <name type="common">Siberian crab apple</name>
    <name type="synonym">Pyrus baccata</name>
    <dbReference type="NCBI Taxonomy" id="106549"/>
    <lineage>
        <taxon>Eukaryota</taxon>
        <taxon>Viridiplantae</taxon>
        <taxon>Streptophyta</taxon>
        <taxon>Embryophyta</taxon>
        <taxon>Tracheophyta</taxon>
        <taxon>Spermatophyta</taxon>
        <taxon>Magnoliopsida</taxon>
        <taxon>eudicotyledons</taxon>
        <taxon>Gunneridae</taxon>
        <taxon>Pentapetalae</taxon>
        <taxon>rosids</taxon>
        <taxon>fabids</taxon>
        <taxon>Rosales</taxon>
        <taxon>Rosaceae</taxon>
        <taxon>Amygdaloideae</taxon>
        <taxon>Maleae</taxon>
        <taxon>Malus</taxon>
    </lineage>
</organism>
<gene>
    <name evidence="3" type="ORF">C1H46_027320</name>
</gene>
<protein>
    <submittedName>
        <fullName evidence="3">Uncharacterized protein</fullName>
    </submittedName>
</protein>
<name>A0A540LL45_MALBA</name>
<proteinExistence type="predicted"/>
<evidence type="ECO:0000313" key="4">
    <source>
        <dbReference type="Proteomes" id="UP000315295"/>
    </source>
</evidence>
<keyword evidence="2" id="KW-0472">Membrane</keyword>
<feature type="compositionally biased region" description="Basic and acidic residues" evidence="1">
    <location>
        <begin position="95"/>
        <end position="108"/>
    </location>
</feature>
<evidence type="ECO:0000313" key="3">
    <source>
        <dbReference type="EMBL" id="TQD87180.1"/>
    </source>
</evidence>
<comment type="caution">
    <text evidence="3">The sequence shown here is derived from an EMBL/GenBank/DDBJ whole genome shotgun (WGS) entry which is preliminary data.</text>
</comment>
<reference evidence="3 4" key="1">
    <citation type="journal article" date="2019" name="G3 (Bethesda)">
        <title>Sequencing of a Wild Apple (Malus baccata) Genome Unravels the Differences Between Cultivated and Wild Apple Species Regarding Disease Resistance and Cold Tolerance.</title>
        <authorList>
            <person name="Chen X."/>
        </authorList>
    </citation>
    <scope>NUCLEOTIDE SEQUENCE [LARGE SCALE GENOMIC DNA]</scope>
    <source>
        <strain evidence="4">cv. Shandingzi</strain>
        <tissue evidence="3">Leaves</tissue>
    </source>
</reference>